<sequence length="83" mass="9341">MLFLSEILFACGHSQSFSLFDPNPSCGCSTEYSNSDHKFLTVCNVLPHNLHLSRKRRGRNTAVSGNRGWESEMEALERLGRPV</sequence>
<dbReference type="EMBL" id="BPVZ01000059">
    <property type="protein sequence ID" value="GKV21972.1"/>
    <property type="molecule type" value="Genomic_DNA"/>
</dbReference>
<organism evidence="1 2">
    <name type="scientific">Rubroshorea leprosula</name>
    <dbReference type="NCBI Taxonomy" id="152421"/>
    <lineage>
        <taxon>Eukaryota</taxon>
        <taxon>Viridiplantae</taxon>
        <taxon>Streptophyta</taxon>
        <taxon>Embryophyta</taxon>
        <taxon>Tracheophyta</taxon>
        <taxon>Spermatophyta</taxon>
        <taxon>Magnoliopsida</taxon>
        <taxon>eudicotyledons</taxon>
        <taxon>Gunneridae</taxon>
        <taxon>Pentapetalae</taxon>
        <taxon>rosids</taxon>
        <taxon>malvids</taxon>
        <taxon>Malvales</taxon>
        <taxon>Dipterocarpaceae</taxon>
        <taxon>Rubroshorea</taxon>
    </lineage>
</organism>
<evidence type="ECO:0008006" key="3">
    <source>
        <dbReference type="Google" id="ProtNLM"/>
    </source>
</evidence>
<reference evidence="1 2" key="1">
    <citation type="journal article" date="2021" name="Commun. Biol.">
        <title>The genome of Shorea leprosula (Dipterocarpaceae) highlights the ecological relevance of drought in aseasonal tropical rainforests.</title>
        <authorList>
            <person name="Ng K.K.S."/>
            <person name="Kobayashi M.J."/>
            <person name="Fawcett J.A."/>
            <person name="Hatakeyama M."/>
            <person name="Paape T."/>
            <person name="Ng C.H."/>
            <person name="Ang C.C."/>
            <person name="Tnah L.H."/>
            <person name="Lee C.T."/>
            <person name="Nishiyama T."/>
            <person name="Sese J."/>
            <person name="O'Brien M.J."/>
            <person name="Copetti D."/>
            <person name="Mohd Noor M.I."/>
            <person name="Ong R.C."/>
            <person name="Putra M."/>
            <person name="Sireger I.Z."/>
            <person name="Indrioko S."/>
            <person name="Kosugi Y."/>
            <person name="Izuno A."/>
            <person name="Isagi Y."/>
            <person name="Lee S.L."/>
            <person name="Shimizu K.K."/>
        </authorList>
    </citation>
    <scope>NUCLEOTIDE SEQUENCE [LARGE SCALE GENOMIC DNA]</scope>
    <source>
        <strain evidence="1">214</strain>
    </source>
</reference>
<keyword evidence="2" id="KW-1185">Reference proteome</keyword>
<accession>A0AAV5KBM0</accession>
<dbReference type="AlphaFoldDB" id="A0AAV5KBM0"/>
<gene>
    <name evidence="1" type="ORF">SLEP1_g31886</name>
</gene>
<proteinExistence type="predicted"/>
<protein>
    <recommendedName>
        <fullName evidence="3">Secreted protein</fullName>
    </recommendedName>
</protein>
<evidence type="ECO:0000313" key="2">
    <source>
        <dbReference type="Proteomes" id="UP001054252"/>
    </source>
</evidence>
<name>A0AAV5KBM0_9ROSI</name>
<dbReference type="Proteomes" id="UP001054252">
    <property type="component" value="Unassembled WGS sequence"/>
</dbReference>
<evidence type="ECO:0000313" key="1">
    <source>
        <dbReference type="EMBL" id="GKV21972.1"/>
    </source>
</evidence>
<comment type="caution">
    <text evidence="1">The sequence shown here is derived from an EMBL/GenBank/DDBJ whole genome shotgun (WGS) entry which is preliminary data.</text>
</comment>